<evidence type="ECO:0000313" key="2">
    <source>
        <dbReference type="EMBL" id="CAE0360173.1"/>
    </source>
</evidence>
<dbReference type="Pfam" id="PF25102">
    <property type="entry name" value="DUF7810"/>
    <property type="match status" value="1"/>
</dbReference>
<proteinExistence type="predicted"/>
<feature type="chain" id="PRO_5031142186" evidence="1">
    <location>
        <begin position="21"/>
        <end position="553"/>
    </location>
</feature>
<reference evidence="2" key="1">
    <citation type="submission" date="2021-01" db="EMBL/GenBank/DDBJ databases">
        <authorList>
            <person name="Corre E."/>
            <person name="Pelletier E."/>
            <person name="Niang G."/>
            <person name="Scheremetjew M."/>
            <person name="Finn R."/>
            <person name="Kale V."/>
            <person name="Holt S."/>
            <person name="Cochrane G."/>
            <person name="Meng A."/>
            <person name="Brown T."/>
            <person name="Cohen L."/>
        </authorList>
    </citation>
    <scope>NUCLEOTIDE SEQUENCE</scope>
    <source>
        <strain evidence="2">CCMP1510</strain>
    </source>
</reference>
<name>A0A7S3JNR9_9STRA</name>
<dbReference type="PANTHER" id="PTHR35736">
    <property type="entry name" value="EXPRESSED PROTEIN"/>
    <property type="match status" value="1"/>
</dbReference>
<sequence length="553" mass="62227">MMLHRLGLLLFLRISTIGWCQFNNDLYTTRHMLFATSAREALVALVRALPYVSEICAPPRTKWPASRVACAEREFIQRALAWTEWQIKFRSKHLDDKITGTRCLEFCNAVSNKMVRFVMQGHKRFRKGYGNHAMGTLNALTYAILTNRSAVLGLDHETRELNMPHLLYDDTVIWTVADLRNRYLRCGCHPLPRMIKPNLPLWHTQKQISHLDGMAPSDRWPLAADPGSPIGLGLEDTLKRTHFFISQQTHLRRPIPGDKKTENCHPIGNHFLHRGFIELNTMPNIYGILFYAFFKPSPTLALFLSNRTQGFDLGIHIRVNMHLGTTTNGASVIHATEKKWRLNPLQQAWSHLLVSSQLPRLLRGGAFRPLGGQRMSTTVLLVSDQPSVSKGLAPRLLSHHDSSNGHRIRVIALDVNSSATEEVTAITYAENDGRFMIRSADWGQSPRWVSLAELYILSNARIAIACAGPYSPSTFCEIAAALAATRRALLPRYGNTKHLLPTWRLHAPRSKAKSHLTLPGSLFWCPSDGPNNDADIPPCCETAFLPGNGARQR</sequence>
<organism evidence="2">
    <name type="scientific">Aureoumbra lagunensis</name>
    <dbReference type="NCBI Taxonomy" id="44058"/>
    <lineage>
        <taxon>Eukaryota</taxon>
        <taxon>Sar</taxon>
        <taxon>Stramenopiles</taxon>
        <taxon>Ochrophyta</taxon>
        <taxon>Pelagophyceae</taxon>
        <taxon>Pelagomonadales</taxon>
        <taxon>Aureoumbra</taxon>
    </lineage>
</organism>
<gene>
    <name evidence="2" type="ORF">ALAG00032_LOCUS902</name>
</gene>
<feature type="signal peptide" evidence="1">
    <location>
        <begin position="1"/>
        <end position="20"/>
    </location>
</feature>
<dbReference type="EMBL" id="HBIJ01001216">
    <property type="protein sequence ID" value="CAE0360173.1"/>
    <property type="molecule type" value="Transcribed_RNA"/>
</dbReference>
<accession>A0A7S3JNR9</accession>
<keyword evidence="1" id="KW-0732">Signal</keyword>
<protein>
    <submittedName>
        <fullName evidence="2">Uncharacterized protein</fullName>
    </submittedName>
</protein>
<dbReference type="PANTHER" id="PTHR35736:SF1">
    <property type="entry name" value="EXPRESSED PROTEIN"/>
    <property type="match status" value="1"/>
</dbReference>
<evidence type="ECO:0000256" key="1">
    <source>
        <dbReference type="SAM" id="SignalP"/>
    </source>
</evidence>
<dbReference type="InterPro" id="IPR056712">
    <property type="entry name" value="DUF7810"/>
</dbReference>
<dbReference type="AlphaFoldDB" id="A0A7S3JNR9"/>